<sequence>MICARPIRFTADLAAHRRYLDALGATRVTTAPGWEVYALGSGRLALHEASEHQPPGDVLAFGVADLDEWARRAGDAGLPFEVGQTDHGIAATVRAPDGTTFTVDPAPVAAQPAPTEPAPTESAPTESALAVSALAVLPIWYTSADQVEGSREIVRGLGAVQRVTADSGVWTDFTCPAGGLVAVHASDDGPDVELGFEFDGDVESLIPALKAAGIEQVLIDETYSRTLQIPDPDREGRMLWINEKQQDLYGYSSSQAPA</sequence>
<proteinExistence type="predicted"/>
<dbReference type="SUPFAM" id="SSF54593">
    <property type="entry name" value="Glyoxalase/Bleomycin resistance protein/Dihydroxybiphenyl dioxygenase"/>
    <property type="match status" value="1"/>
</dbReference>
<dbReference type="AlphaFoldDB" id="A0A516G6B6"/>
<reference evidence="1 2" key="1">
    <citation type="submission" date="2019-07" db="EMBL/GenBank/DDBJ databases">
        <title>complete genome sequencing of Ornithinimicrobium sp. H23M54.</title>
        <authorList>
            <person name="Bae J.-W."/>
            <person name="Lee S.-Y."/>
        </authorList>
    </citation>
    <scope>NUCLEOTIDE SEQUENCE [LARGE SCALE GENOMIC DNA]</scope>
    <source>
        <strain evidence="1 2">H23M54</strain>
    </source>
</reference>
<dbReference type="CDD" id="cd06587">
    <property type="entry name" value="VOC"/>
    <property type="match status" value="1"/>
</dbReference>
<organism evidence="1 2">
    <name type="scientific">Ornithinimicrobium ciconiae</name>
    <dbReference type="NCBI Taxonomy" id="2594265"/>
    <lineage>
        <taxon>Bacteria</taxon>
        <taxon>Bacillati</taxon>
        <taxon>Actinomycetota</taxon>
        <taxon>Actinomycetes</taxon>
        <taxon>Micrococcales</taxon>
        <taxon>Ornithinimicrobiaceae</taxon>
        <taxon>Ornithinimicrobium</taxon>
    </lineage>
</organism>
<evidence type="ECO:0000313" key="1">
    <source>
        <dbReference type="EMBL" id="QDO86920.1"/>
    </source>
</evidence>
<dbReference type="Gene3D" id="3.10.180.10">
    <property type="entry name" value="2,3-Dihydroxybiphenyl 1,2-Dioxygenase, domain 1"/>
    <property type="match status" value="1"/>
</dbReference>
<gene>
    <name evidence="1" type="ORF">FNH13_00170</name>
</gene>
<protein>
    <submittedName>
        <fullName evidence="1">VOC family protein</fullName>
    </submittedName>
</protein>
<dbReference type="KEGG" id="orz:FNH13_00170"/>
<dbReference type="RefSeq" id="WP_143781583.1">
    <property type="nucleotide sequence ID" value="NZ_CP041616.1"/>
</dbReference>
<name>A0A516G6B6_9MICO</name>
<keyword evidence="2" id="KW-1185">Reference proteome</keyword>
<dbReference type="InterPro" id="IPR029068">
    <property type="entry name" value="Glyas_Bleomycin-R_OHBP_Dase"/>
</dbReference>
<dbReference type="EMBL" id="CP041616">
    <property type="protein sequence ID" value="QDO86920.1"/>
    <property type="molecule type" value="Genomic_DNA"/>
</dbReference>
<dbReference type="Proteomes" id="UP000315395">
    <property type="component" value="Chromosome"/>
</dbReference>
<dbReference type="OrthoDB" id="3296095at2"/>
<evidence type="ECO:0000313" key="2">
    <source>
        <dbReference type="Proteomes" id="UP000315395"/>
    </source>
</evidence>
<accession>A0A516G6B6</accession>